<evidence type="ECO:0000259" key="4">
    <source>
        <dbReference type="Pfam" id="PF07859"/>
    </source>
</evidence>
<dbReference type="InterPro" id="IPR013094">
    <property type="entry name" value="AB_hydrolase_3"/>
</dbReference>
<evidence type="ECO:0000313" key="6">
    <source>
        <dbReference type="Proteomes" id="UP000641514"/>
    </source>
</evidence>
<dbReference type="Gene3D" id="3.40.50.1820">
    <property type="entry name" value="alpha/beta hydrolase"/>
    <property type="match status" value="1"/>
</dbReference>
<protein>
    <submittedName>
        <fullName evidence="5">Acetylesterase</fullName>
    </submittedName>
</protein>
<keyword evidence="2" id="KW-0378">Hydrolase</keyword>
<accession>A0A916XDR4</accession>
<feature type="domain" description="Alpha/beta hydrolase fold-3" evidence="4">
    <location>
        <begin position="65"/>
        <end position="262"/>
    </location>
</feature>
<comment type="similarity">
    <text evidence="1">Belongs to the 'GDXG' lipolytic enzyme family.</text>
</comment>
<feature type="active site" evidence="3">
    <location>
        <position position="139"/>
    </location>
</feature>
<evidence type="ECO:0000256" key="1">
    <source>
        <dbReference type="ARBA" id="ARBA00010515"/>
    </source>
</evidence>
<reference evidence="5" key="1">
    <citation type="journal article" date="2014" name="Int. J. Syst. Evol. Microbiol.">
        <title>Complete genome sequence of Corynebacterium casei LMG S-19264T (=DSM 44701T), isolated from a smear-ripened cheese.</title>
        <authorList>
            <consortium name="US DOE Joint Genome Institute (JGI-PGF)"/>
            <person name="Walter F."/>
            <person name="Albersmeier A."/>
            <person name="Kalinowski J."/>
            <person name="Ruckert C."/>
        </authorList>
    </citation>
    <scope>NUCLEOTIDE SEQUENCE</scope>
    <source>
        <strain evidence="5">CGMCC 1.15478</strain>
    </source>
</reference>
<organism evidence="5 6">
    <name type="scientific">Hoyosella rhizosphaerae</name>
    <dbReference type="NCBI Taxonomy" id="1755582"/>
    <lineage>
        <taxon>Bacteria</taxon>
        <taxon>Bacillati</taxon>
        <taxon>Actinomycetota</taxon>
        <taxon>Actinomycetes</taxon>
        <taxon>Mycobacteriales</taxon>
        <taxon>Hoyosellaceae</taxon>
        <taxon>Hoyosella</taxon>
    </lineage>
</organism>
<dbReference type="SUPFAM" id="SSF53474">
    <property type="entry name" value="alpha/beta-Hydrolases"/>
    <property type="match status" value="1"/>
</dbReference>
<dbReference type="PROSITE" id="PS01174">
    <property type="entry name" value="LIPASE_GDXG_SER"/>
    <property type="match status" value="1"/>
</dbReference>
<dbReference type="EMBL" id="BMJH01000001">
    <property type="protein sequence ID" value="GGC63101.1"/>
    <property type="molecule type" value="Genomic_DNA"/>
</dbReference>
<dbReference type="PANTHER" id="PTHR48081">
    <property type="entry name" value="AB HYDROLASE SUPERFAMILY PROTEIN C4A8.06C"/>
    <property type="match status" value="1"/>
</dbReference>
<dbReference type="PROSITE" id="PS01173">
    <property type="entry name" value="LIPASE_GDXG_HIS"/>
    <property type="match status" value="1"/>
</dbReference>
<reference evidence="5" key="2">
    <citation type="submission" date="2020-09" db="EMBL/GenBank/DDBJ databases">
        <authorList>
            <person name="Sun Q."/>
            <person name="Zhou Y."/>
        </authorList>
    </citation>
    <scope>NUCLEOTIDE SEQUENCE</scope>
    <source>
        <strain evidence="5">CGMCC 1.15478</strain>
    </source>
</reference>
<keyword evidence="6" id="KW-1185">Reference proteome</keyword>
<dbReference type="GO" id="GO:0004806">
    <property type="term" value="F:triacylglycerol lipase activity"/>
    <property type="evidence" value="ECO:0007669"/>
    <property type="project" value="TreeGrafter"/>
</dbReference>
<gene>
    <name evidence="5" type="primary">bah</name>
    <name evidence="5" type="ORF">GCM10011410_14410</name>
</gene>
<evidence type="ECO:0000256" key="2">
    <source>
        <dbReference type="ARBA" id="ARBA00022801"/>
    </source>
</evidence>
<proteinExistence type="inferred from homology"/>
<dbReference type="Proteomes" id="UP000641514">
    <property type="component" value="Unassembled WGS sequence"/>
</dbReference>
<comment type="caution">
    <text evidence="5">The sequence shown here is derived from an EMBL/GenBank/DDBJ whole genome shotgun (WGS) entry which is preliminary data.</text>
</comment>
<dbReference type="InterPro" id="IPR002168">
    <property type="entry name" value="Lipase_GDXG_HIS_AS"/>
</dbReference>
<dbReference type="InterPro" id="IPR050300">
    <property type="entry name" value="GDXG_lipolytic_enzyme"/>
</dbReference>
<dbReference type="InterPro" id="IPR029058">
    <property type="entry name" value="AB_hydrolase_fold"/>
</dbReference>
<dbReference type="PANTHER" id="PTHR48081:SF30">
    <property type="entry name" value="ACETYL-HYDROLASE LIPR-RELATED"/>
    <property type="match status" value="1"/>
</dbReference>
<dbReference type="AlphaFoldDB" id="A0A916XDR4"/>
<evidence type="ECO:0000313" key="5">
    <source>
        <dbReference type="EMBL" id="GGC63101.1"/>
    </source>
</evidence>
<sequence length="292" mass="31053">MRIGVKTVLRPMLNPRWPVGVQRRLIDAAGLVSVTAADTTRTAVTLGGRPAERYVSDSGEADGAVLYLHGGGYVVGSPSTHRPICSHLAASSQSEVFSLDYRLAPEFPYPAALDDVVSAYQELLDNGIPASKIVLSGDSAGGGLVLSAMLRIREAGIELPAGAAVISPWVDLSLAQTHECDNDPMLQVSWLRQNAERYLSTSAITPDLDPLAADLKGFPPLLIHVGSDEILLRDAERLAEHARQCGVAVEFTVLTGLWHVVHLHAGLVPEATTAVNDMGRFIHAVRATGTSS</sequence>
<name>A0A916XDR4_9ACTN</name>
<dbReference type="InterPro" id="IPR033140">
    <property type="entry name" value="Lipase_GDXG_put_SER_AS"/>
</dbReference>
<dbReference type="Pfam" id="PF07859">
    <property type="entry name" value="Abhydrolase_3"/>
    <property type="match status" value="1"/>
</dbReference>
<evidence type="ECO:0000256" key="3">
    <source>
        <dbReference type="PROSITE-ProRule" id="PRU10038"/>
    </source>
</evidence>